<dbReference type="RefSeq" id="XP_024697461.1">
    <property type="nucleotide sequence ID" value="XM_024834375.1"/>
</dbReference>
<evidence type="ECO:0000256" key="1">
    <source>
        <dbReference type="ARBA" id="ARBA00007387"/>
    </source>
</evidence>
<keyword evidence="9" id="KW-1185">Reference proteome</keyword>
<dbReference type="Proteomes" id="UP000234254">
    <property type="component" value="Unassembled WGS sequence"/>
</dbReference>
<dbReference type="GO" id="GO:0005640">
    <property type="term" value="C:nuclear outer membrane"/>
    <property type="evidence" value="ECO:0007669"/>
    <property type="project" value="UniProtKB-SubCell"/>
</dbReference>
<reference evidence="8" key="1">
    <citation type="submission" date="2016-12" db="EMBL/GenBank/DDBJ databases">
        <title>The genomes of Aspergillus section Nigri reveals drivers in fungal speciation.</title>
        <authorList>
            <consortium name="DOE Joint Genome Institute"/>
            <person name="Vesth T.C."/>
            <person name="Nybo J."/>
            <person name="Theobald S."/>
            <person name="Brandl J."/>
            <person name="Frisvad J.C."/>
            <person name="Nielsen K.F."/>
            <person name="Lyhne E.K."/>
            <person name="Kogle M.E."/>
            <person name="Kuo A."/>
            <person name="Riley R."/>
            <person name="Clum A."/>
            <person name="Nolan M."/>
            <person name="Lipzen A."/>
            <person name="Salamov A."/>
            <person name="Henrissat B."/>
            <person name="Wiebenga A."/>
            <person name="De vries R.P."/>
            <person name="Grigoriev I.V."/>
            <person name="Mortensen U.H."/>
            <person name="Andersen M.R."/>
            <person name="Baker S.E."/>
        </authorList>
    </citation>
    <scope>NUCLEOTIDE SEQUENCE</scope>
    <source>
        <strain evidence="8">IBT 28561</strain>
    </source>
</reference>
<evidence type="ECO:0000256" key="7">
    <source>
        <dbReference type="SAM" id="Phobius"/>
    </source>
</evidence>
<comment type="subcellular location">
    <subcellularLocation>
        <location evidence="6">Nucleus outer membrane</location>
        <topology evidence="6">Single-pass membrane protein</topology>
    </subcellularLocation>
</comment>
<feature type="transmembrane region" description="Helical" evidence="7">
    <location>
        <begin position="208"/>
        <end position="226"/>
    </location>
</feature>
<dbReference type="Pfam" id="PF05705">
    <property type="entry name" value="DUF829"/>
    <property type="match status" value="1"/>
</dbReference>
<evidence type="ECO:0000256" key="2">
    <source>
        <dbReference type="ARBA" id="ARBA00022692"/>
    </source>
</evidence>
<dbReference type="GeneID" id="36541899"/>
<dbReference type="VEuPathDB" id="FungiDB:P168DRAFT_25338"/>
<evidence type="ECO:0000256" key="3">
    <source>
        <dbReference type="ARBA" id="ARBA00022989"/>
    </source>
</evidence>
<evidence type="ECO:0000313" key="8">
    <source>
        <dbReference type="EMBL" id="PKY08867.1"/>
    </source>
</evidence>
<dbReference type="PANTHER" id="PTHR12265">
    <property type="entry name" value="TRANSMEMBRANE PROTEIN 53"/>
    <property type="match status" value="1"/>
</dbReference>
<protein>
    <submittedName>
        <fullName evidence="8">DUF829-domain-containing protein</fullName>
    </submittedName>
</protein>
<keyword evidence="3 7" id="KW-1133">Transmembrane helix</keyword>
<dbReference type="InterPro" id="IPR008547">
    <property type="entry name" value="DUF829_TMEM53"/>
</dbReference>
<gene>
    <name evidence="8" type="ORF">P168DRAFT_25338</name>
</gene>
<evidence type="ECO:0000313" key="9">
    <source>
        <dbReference type="Proteomes" id="UP000234254"/>
    </source>
</evidence>
<dbReference type="OrthoDB" id="77878at2759"/>
<keyword evidence="2 7" id="KW-0812">Transmembrane</keyword>
<keyword evidence="5" id="KW-0539">Nucleus</keyword>
<dbReference type="SUPFAM" id="SSF53474">
    <property type="entry name" value="alpha/beta-Hydrolases"/>
    <property type="match status" value="1"/>
</dbReference>
<evidence type="ECO:0000256" key="5">
    <source>
        <dbReference type="ARBA" id="ARBA00023242"/>
    </source>
</evidence>
<comment type="caution">
    <text evidence="8">The sequence shown here is derived from an EMBL/GenBank/DDBJ whole genome shotgun (WGS) entry which is preliminary data.</text>
</comment>
<dbReference type="AlphaFoldDB" id="A0A2I1DG68"/>
<accession>A0A2I1DG68</accession>
<evidence type="ECO:0000256" key="4">
    <source>
        <dbReference type="ARBA" id="ARBA00023136"/>
    </source>
</evidence>
<name>A0A2I1DG68_ASPC2</name>
<organism evidence="8 9">
    <name type="scientific">Aspergillus campestris (strain IBT 28561)</name>
    <dbReference type="NCBI Taxonomy" id="1392248"/>
    <lineage>
        <taxon>Eukaryota</taxon>
        <taxon>Fungi</taxon>
        <taxon>Dikarya</taxon>
        <taxon>Ascomycota</taxon>
        <taxon>Pezizomycotina</taxon>
        <taxon>Eurotiomycetes</taxon>
        <taxon>Eurotiomycetidae</taxon>
        <taxon>Eurotiales</taxon>
        <taxon>Aspergillaceae</taxon>
        <taxon>Aspergillus</taxon>
        <taxon>Aspergillus subgen. Circumdati</taxon>
    </lineage>
</organism>
<dbReference type="InterPro" id="IPR029058">
    <property type="entry name" value="AB_hydrolase_fold"/>
</dbReference>
<comment type="similarity">
    <text evidence="1">Belongs to the TMEM53 family.</text>
</comment>
<proteinExistence type="inferred from homology"/>
<evidence type="ECO:0000256" key="6">
    <source>
        <dbReference type="ARBA" id="ARBA00034303"/>
    </source>
</evidence>
<sequence length="317" mass="34436">MAGPLSPLSLRKFSDHIRIYDPQPDKEPTNPNAPTTVVLFTWADASPRLVQKYVQGYHDLYPSAKIITVTARTMATFFGGQEAAKALVKDMVSQELYNDGNTETIHSYSSAVDGSKEEGDSLSARNTQKQPQILMHAFSNSGGLNLEAVSSTWHAMQHASGNNPGPIPLHGLILDSTPGGASFRREFPRWVAGIAIGFAFLPKPLAKLTAAAVVVLLMGLPALLGLEGLSARGRRVVNSPDRIPTSSARLYIYSDSDPLIGHLDVEEHAREASEVQGYKKVVLEKFSGSGHVAHLRHDPQRYWGAVSKFWDSCCSSS</sequence>
<dbReference type="PANTHER" id="PTHR12265:SF30">
    <property type="entry name" value="TRANSMEMBRANE PROTEIN 53"/>
    <property type="match status" value="1"/>
</dbReference>
<keyword evidence="4 7" id="KW-0472">Membrane</keyword>
<dbReference type="EMBL" id="MSFM01000001">
    <property type="protein sequence ID" value="PKY08867.1"/>
    <property type="molecule type" value="Genomic_DNA"/>
</dbReference>